<dbReference type="PROSITE" id="PS51502">
    <property type="entry name" value="S_R_A_B_BARREL"/>
    <property type="match status" value="1"/>
</dbReference>
<dbReference type="PANTHER" id="PTHR33178:SF10">
    <property type="entry name" value="STRESS-RESPONSE A_B BARREL DOMAIN-CONTAINING PROTEIN"/>
    <property type="match status" value="1"/>
</dbReference>
<accession>A0A9X2I611</accession>
<dbReference type="EMBL" id="JAMFTH010000005">
    <property type="protein sequence ID" value="MCP8900576.1"/>
    <property type="molecule type" value="Genomic_DNA"/>
</dbReference>
<protein>
    <submittedName>
        <fullName evidence="3">Dabb family protein</fullName>
    </submittedName>
</protein>
<evidence type="ECO:0000259" key="2">
    <source>
        <dbReference type="PROSITE" id="PS51502"/>
    </source>
</evidence>
<dbReference type="AlphaFoldDB" id="A0A9X2I611"/>
<dbReference type="Pfam" id="PF07876">
    <property type="entry name" value="Dabb"/>
    <property type="match status" value="1"/>
</dbReference>
<keyword evidence="4" id="KW-1185">Reference proteome</keyword>
<dbReference type="InterPro" id="IPR044662">
    <property type="entry name" value="HS1/DABB1-like"/>
</dbReference>
<dbReference type="SUPFAM" id="SSF54909">
    <property type="entry name" value="Dimeric alpha+beta barrel"/>
    <property type="match status" value="1"/>
</dbReference>
<dbReference type="Gene3D" id="3.30.70.100">
    <property type="match status" value="1"/>
</dbReference>
<dbReference type="RefSeq" id="WP_253968863.1">
    <property type="nucleotide sequence ID" value="NZ_JAMFTH010000005.1"/>
</dbReference>
<evidence type="ECO:0000256" key="1">
    <source>
        <dbReference type="ARBA" id="ARBA00011738"/>
    </source>
</evidence>
<reference evidence="3" key="1">
    <citation type="submission" date="2022-05" db="EMBL/GenBank/DDBJ databases">
        <authorList>
            <person name="Sun H.-N."/>
        </authorList>
    </citation>
    <scope>NUCLEOTIDE SEQUENCE</scope>
    <source>
        <strain evidence="3">HB14</strain>
    </source>
</reference>
<dbReference type="InterPro" id="IPR011008">
    <property type="entry name" value="Dimeric_a/b-barrel"/>
</dbReference>
<proteinExistence type="predicted"/>
<comment type="subunit">
    <text evidence="1">Homodimer.</text>
</comment>
<feature type="domain" description="Stress-response A/B barrel" evidence="2">
    <location>
        <begin position="1"/>
        <end position="97"/>
    </location>
</feature>
<organism evidence="3 4">
    <name type="scientific">Gilvimarinus xylanilyticus</name>
    <dbReference type="NCBI Taxonomy" id="2944139"/>
    <lineage>
        <taxon>Bacteria</taxon>
        <taxon>Pseudomonadati</taxon>
        <taxon>Pseudomonadota</taxon>
        <taxon>Gammaproteobacteria</taxon>
        <taxon>Cellvibrionales</taxon>
        <taxon>Cellvibrionaceae</taxon>
        <taxon>Gilvimarinus</taxon>
    </lineage>
</organism>
<dbReference type="InterPro" id="IPR013097">
    <property type="entry name" value="Dabb"/>
</dbReference>
<reference evidence="3" key="2">
    <citation type="submission" date="2023-01" db="EMBL/GenBank/DDBJ databases">
        <title>Gilvimarinus xylanilyticus HB14 isolated from Caulerpa lentillifera aquaculture base in Hainan, China.</title>
        <authorList>
            <person name="Zhang Y.-J."/>
        </authorList>
    </citation>
    <scope>NUCLEOTIDE SEQUENCE</scope>
    <source>
        <strain evidence="3">HB14</strain>
    </source>
</reference>
<evidence type="ECO:0000313" key="4">
    <source>
        <dbReference type="Proteomes" id="UP001139319"/>
    </source>
</evidence>
<name>A0A9X2I611_9GAMM</name>
<evidence type="ECO:0000313" key="3">
    <source>
        <dbReference type="EMBL" id="MCP8900576.1"/>
    </source>
</evidence>
<dbReference type="PANTHER" id="PTHR33178">
    <property type="match status" value="1"/>
</dbReference>
<gene>
    <name evidence="3" type="ORF">M6D89_14810</name>
</gene>
<dbReference type="Proteomes" id="UP001139319">
    <property type="component" value="Unassembled WGS sequence"/>
</dbReference>
<dbReference type="SMART" id="SM00886">
    <property type="entry name" value="Dabb"/>
    <property type="match status" value="1"/>
</dbReference>
<comment type="caution">
    <text evidence="3">The sequence shown here is derived from an EMBL/GenBank/DDBJ whole genome shotgun (WGS) entry which is preliminary data.</text>
</comment>
<sequence>MRHIVVFKYKEGATQEQIQTITDAFSQLPEKIPGIVDFEHGENNSPEGLNKGFNHVYVVTFDSEKSRDEYLPHPEHKKFGELLGDMDILEDAFVIDYSLDK</sequence>